<keyword evidence="3" id="KW-0285">Flavoprotein</keyword>
<feature type="domain" description="FAD-binding PCMH-type" evidence="6">
    <location>
        <begin position="71"/>
        <end position="239"/>
    </location>
</feature>
<dbReference type="PANTHER" id="PTHR42973:SF39">
    <property type="entry name" value="FAD-BINDING PCMH-TYPE DOMAIN-CONTAINING PROTEIN"/>
    <property type="match status" value="1"/>
</dbReference>
<reference evidence="7 8" key="1">
    <citation type="submission" date="2017-06" db="EMBL/GenBank/DDBJ databases">
        <title>Streptomyces albireticuli Genome sequencing and assembly.</title>
        <authorList>
            <person name="Wang Y."/>
            <person name="Du B."/>
            <person name="Ding Y."/>
            <person name="Liu H."/>
            <person name="Hou Q."/>
            <person name="Liu K."/>
            <person name="Yao L."/>
            <person name="Wang C."/>
        </authorList>
    </citation>
    <scope>NUCLEOTIDE SEQUENCE [LARGE SCALE GENOMIC DNA]</scope>
    <source>
        <strain evidence="7 8">MDJK11</strain>
    </source>
</reference>
<dbReference type="PROSITE" id="PS00862">
    <property type="entry name" value="OX2_COVAL_FAD"/>
    <property type="match status" value="1"/>
</dbReference>
<dbReference type="Gene3D" id="3.30.465.10">
    <property type="match status" value="1"/>
</dbReference>
<dbReference type="GO" id="GO:0016491">
    <property type="term" value="F:oxidoreductase activity"/>
    <property type="evidence" value="ECO:0007669"/>
    <property type="project" value="UniProtKB-KW"/>
</dbReference>
<dbReference type="GO" id="GO:0071949">
    <property type="term" value="F:FAD binding"/>
    <property type="evidence" value="ECO:0007669"/>
    <property type="project" value="InterPro"/>
</dbReference>
<comment type="cofactor">
    <cofactor evidence="1">
        <name>FAD</name>
        <dbReference type="ChEBI" id="CHEBI:57692"/>
    </cofactor>
</comment>
<keyword evidence="5" id="KW-0560">Oxidoreductase</keyword>
<dbReference type="Proteomes" id="UP000195755">
    <property type="component" value="Chromosome"/>
</dbReference>
<dbReference type="InterPro" id="IPR036318">
    <property type="entry name" value="FAD-bd_PCMH-like_sf"/>
</dbReference>
<dbReference type="InterPro" id="IPR006311">
    <property type="entry name" value="TAT_signal"/>
</dbReference>
<dbReference type="InterPro" id="IPR006093">
    <property type="entry name" value="Oxy_OxRdtase_FAD_BS"/>
</dbReference>
<dbReference type="InterPro" id="IPR016166">
    <property type="entry name" value="FAD-bd_PCMH"/>
</dbReference>
<dbReference type="AlphaFoldDB" id="A0A1Z2L3R4"/>
<keyword evidence="4" id="KW-0274">FAD</keyword>
<dbReference type="PROSITE" id="PS51318">
    <property type="entry name" value="TAT"/>
    <property type="match status" value="1"/>
</dbReference>
<evidence type="ECO:0000256" key="3">
    <source>
        <dbReference type="ARBA" id="ARBA00022630"/>
    </source>
</evidence>
<accession>A0A1Z2L3R4</accession>
<dbReference type="Gene3D" id="3.30.43.10">
    <property type="entry name" value="Uridine Diphospho-n-acetylenolpyruvylglucosamine Reductase, domain 2"/>
    <property type="match status" value="1"/>
</dbReference>
<dbReference type="RefSeq" id="WP_199843894.1">
    <property type="nucleotide sequence ID" value="NZ_CP021744.1"/>
</dbReference>
<protein>
    <recommendedName>
        <fullName evidence="6">FAD-binding PCMH-type domain-containing protein</fullName>
    </recommendedName>
</protein>
<evidence type="ECO:0000256" key="1">
    <source>
        <dbReference type="ARBA" id="ARBA00001974"/>
    </source>
</evidence>
<evidence type="ECO:0000256" key="2">
    <source>
        <dbReference type="ARBA" id="ARBA00005466"/>
    </source>
</evidence>
<gene>
    <name evidence="7" type="ORF">SMD11_3268</name>
</gene>
<dbReference type="Gene3D" id="3.40.462.20">
    <property type="match status" value="1"/>
</dbReference>
<dbReference type="Pfam" id="PF01565">
    <property type="entry name" value="FAD_binding_4"/>
    <property type="match status" value="1"/>
</dbReference>
<evidence type="ECO:0000313" key="8">
    <source>
        <dbReference type="Proteomes" id="UP000195755"/>
    </source>
</evidence>
<evidence type="ECO:0000256" key="4">
    <source>
        <dbReference type="ARBA" id="ARBA00022827"/>
    </source>
</evidence>
<evidence type="ECO:0000256" key="5">
    <source>
        <dbReference type="ARBA" id="ARBA00023002"/>
    </source>
</evidence>
<dbReference type="InterPro" id="IPR016169">
    <property type="entry name" value="FAD-bd_PCMH_sub2"/>
</dbReference>
<dbReference type="KEGG" id="salj:SMD11_3268"/>
<dbReference type="PANTHER" id="PTHR42973">
    <property type="entry name" value="BINDING OXIDOREDUCTASE, PUTATIVE (AFU_ORTHOLOGUE AFUA_1G17690)-RELATED"/>
    <property type="match status" value="1"/>
</dbReference>
<dbReference type="EMBL" id="CP021744">
    <property type="protein sequence ID" value="ARZ68908.1"/>
    <property type="molecule type" value="Genomic_DNA"/>
</dbReference>
<name>A0A1Z2L3R4_9ACTN</name>
<dbReference type="Pfam" id="PF08031">
    <property type="entry name" value="BBE"/>
    <property type="match status" value="1"/>
</dbReference>
<dbReference type="InterPro" id="IPR006094">
    <property type="entry name" value="Oxid_FAD_bind_N"/>
</dbReference>
<evidence type="ECO:0000259" key="6">
    <source>
        <dbReference type="PROSITE" id="PS51387"/>
    </source>
</evidence>
<dbReference type="SUPFAM" id="SSF56176">
    <property type="entry name" value="FAD-binding/transporter-associated domain-like"/>
    <property type="match status" value="1"/>
</dbReference>
<evidence type="ECO:0000313" key="7">
    <source>
        <dbReference type="EMBL" id="ARZ68908.1"/>
    </source>
</evidence>
<proteinExistence type="inferred from homology"/>
<sequence>MISRRSLVGAGAGIGAAGALMAGGVPLPGRARAFAAGAPWARLRERLTGGLVLPADPSYPVAKQLQLAQYDTVEPQAVAYCASAADVTACVRFAREHRLAVAARSGGHSFAGYSTTPGLVIDVSRLNAVRLGRDTVRLGPGGQGVDVVHALDPYGVQVAGGTCPTVAAGGWLLGGGLGPHARRFGMGCDRLVSARVVLADGTVTRCSEREDADLFWALRGGGGGNFGVVTEYEVRPTRLPSMVVFTLTFAWAAAADAMLAWQQWIAAGPVELAAELSVTLATDGPAGIEPAVQVSGTFAGTAGVCDRLLDQLVAAAGARPLTREAAELPYRAGMMKIFGCADRSVPECHRTGYSPQARLPRDNYVTGRNLYFTRPWTAQAAQEALRAFEAALRPGQFRFLGLFAYGGRINEVDPKATAFVHRDALFEADYQAGLTTPAPAREQREAAQAWADGGYAAVLPWSNRRSYQNYMDPALRDWREAYYGQNYERLRAVKRAYDPYGFFRFAQGID</sequence>
<dbReference type="InterPro" id="IPR012951">
    <property type="entry name" value="BBE"/>
</dbReference>
<organism evidence="7 8">
    <name type="scientific">Streptomyces albireticuli</name>
    <dbReference type="NCBI Taxonomy" id="1940"/>
    <lineage>
        <taxon>Bacteria</taxon>
        <taxon>Bacillati</taxon>
        <taxon>Actinomycetota</taxon>
        <taxon>Actinomycetes</taxon>
        <taxon>Kitasatosporales</taxon>
        <taxon>Streptomycetaceae</taxon>
        <taxon>Streptomyces</taxon>
    </lineage>
</organism>
<comment type="similarity">
    <text evidence="2">Belongs to the oxygen-dependent FAD-linked oxidoreductase family.</text>
</comment>
<dbReference type="InterPro" id="IPR050416">
    <property type="entry name" value="FAD-linked_Oxidoreductase"/>
</dbReference>
<dbReference type="InterPro" id="IPR016167">
    <property type="entry name" value="FAD-bd_PCMH_sub1"/>
</dbReference>
<dbReference type="PROSITE" id="PS51387">
    <property type="entry name" value="FAD_PCMH"/>
    <property type="match status" value="1"/>
</dbReference>